<evidence type="ECO:0000313" key="3">
    <source>
        <dbReference type="EMBL" id="OMH82305.1"/>
    </source>
</evidence>
<feature type="compositionally biased region" description="Basic and acidic residues" evidence="1">
    <location>
        <begin position="7"/>
        <end position="23"/>
    </location>
</feature>
<dbReference type="GO" id="GO:0000398">
    <property type="term" value="P:mRNA splicing, via spliceosome"/>
    <property type="evidence" value="ECO:0007669"/>
    <property type="project" value="InterPro"/>
</dbReference>
<gene>
    <name evidence="3" type="ORF">AX774_g4217</name>
    <name evidence="2" type="ORF">AX774_g4826</name>
</gene>
<feature type="region of interest" description="Disordered" evidence="1">
    <location>
        <begin position="1"/>
        <end position="23"/>
    </location>
</feature>
<evidence type="ECO:0000256" key="1">
    <source>
        <dbReference type="SAM" id="MobiDB-lite"/>
    </source>
</evidence>
<dbReference type="InterPro" id="IPR007590">
    <property type="entry name" value="Saf4/Yju2"/>
</dbReference>
<proteinExistence type="predicted"/>
<evidence type="ECO:0000313" key="2">
    <source>
        <dbReference type="EMBL" id="OMH81719.1"/>
    </source>
</evidence>
<dbReference type="Proteomes" id="UP000188320">
    <property type="component" value="Unassembled WGS sequence"/>
</dbReference>
<reference evidence="3" key="1">
    <citation type="submission" date="2017-01" db="EMBL/GenBank/DDBJ databases">
        <authorList>
            <person name="Mah S.A."/>
            <person name="Swanson W.J."/>
            <person name="Moy G.W."/>
            <person name="Vacquier V.D."/>
        </authorList>
    </citation>
    <scope>NUCLEOTIDE SEQUENCE [LARGE SCALE GENOMIC DNA]</scope>
    <source>
        <strain evidence="3">COL-18-3</strain>
    </source>
</reference>
<dbReference type="Pfam" id="PF04502">
    <property type="entry name" value="Saf4_Yju2"/>
    <property type="match status" value="1"/>
</dbReference>
<comment type="caution">
    <text evidence="3">The sequence shown here is derived from an EMBL/GenBank/DDBJ whole genome shotgun (WGS) entry which is preliminary data.</text>
</comment>
<organism evidence="3 4">
    <name type="scientific">Zancudomyces culisetae</name>
    <name type="common">Gut fungus</name>
    <name type="synonym">Smittium culisetae</name>
    <dbReference type="NCBI Taxonomy" id="1213189"/>
    <lineage>
        <taxon>Eukaryota</taxon>
        <taxon>Fungi</taxon>
        <taxon>Fungi incertae sedis</taxon>
        <taxon>Zoopagomycota</taxon>
        <taxon>Kickxellomycotina</taxon>
        <taxon>Harpellomycetes</taxon>
        <taxon>Harpellales</taxon>
        <taxon>Legeriomycetaceae</taxon>
        <taxon>Zancudomyces</taxon>
    </lineage>
</organism>
<protein>
    <submittedName>
        <fullName evidence="3">Uncharacterized protein</fullName>
    </submittedName>
</protein>
<feature type="region of interest" description="Disordered" evidence="1">
    <location>
        <begin position="108"/>
        <end position="127"/>
    </location>
</feature>
<evidence type="ECO:0000313" key="4">
    <source>
        <dbReference type="Proteomes" id="UP000188320"/>
    </source>
</evidence>
<sequence>MTDAIFELERKKKDEEKKKRDEERIQQLMMDNNNKWENSGRMNSILRDKFRTKKKEREAKQAENDKIINKYRLGVTQLQEPSEEDNVQAKKVRLDRLSSKDNRKLNELKKATAISTEEEKGKSAASRHLRKLAAQKHNFFT</sequence>
<reference evidence="4" key="2">
    <citation type="submission" date="2017-01" db="EMBL/GenBank/DDBJ databases">
        <authorList>
            <person name="Wang Y."/>
            <person name="White M."/>
            <person name="Kvist S."/>
            <person name="Moncalvo J.-M."/>
        </authorList>
    </citation>
    <scope>NUCLEOTIDE SEQUENCE [LARGE SCALE GENOMIC DNA]</scope>
    <source>
        <strain evidence="4">COL-18-3</strain>
    </source>
</reference>
<dbReference type="EMBL" id="LSSK01000696">
    <property type="protein sequence ID" value="OMH82305.1"/>
    <property type="molecule type" value="Genomic_DNA"/>
</dbReference>
<accession>A0A1R1PMV9</accession>
<dbReference type="AlphaFoldDB" id="A0A1R1PMV9"/>
<keyword evidence="4" id="KW-1185">Reference proteome</keyword>
<dbReference type="EMBL" id="LSSK01000839">
    <property type="protein sequence ID" value="OMH81719.1"/>
    <property type="molecule type" value="Genomic_DNA"/>
</dbReference>
<name>A0A1R1PMV9_ZANCU</name>